<dbReference type="GO" id="GO:0005694">
    <property type="term" value="C:chromosome"/>
    <property type="evidence" value="ECO:0007669"/>
    <property type="project" value="InterPro"/>
</dbReference>
<dbReference type="InterPro" id="IPR024704">
    <property type="entry name" value="SMC"/>
</dbReference>
<dbReference type="InterPro" id="IPR036277">
    <property type="entry name" value="SMC_hinge_sf"/>
</dbReference>
<keyword evidence="5 6" id="KW-0238">DNA-binding</keyword>
<protein>
    <recommendedName>
        <fullName evidence="6">Chromosome partition protein Smc</fullName>
    </recommendedName>
</protein>
<dbReference type="Pfam" id="PF02463">
    <property type="entry name" value="SMC_N"/>
    <property type="match status" value="1"/>
</dbReference>
<evidence type="ECO:0000256" key="2">
    <source>
        <dbReference type="ARBA" id="ARBA00022741"/>
    </source>
</evidence>
<dbReference type="EMBL" id="JAACAK010000051">
    <property type="protein sequence ID" value="NIR74990.1"/>
    <property type="molecule type" value="Genomic_DNA"/>
</dbReference>
<evidence type="ECO:0000256" key="6">
    <source>
        <dbReference type="HAMAP-Rule" id="MF_01894"/>
    </source>
</evidence>
<accession>A0AAE4Z741</accession>
<evidence type="ECO:0000259" key="8">
    <source>
        <dbReference type="Pfam" id="PF02463"/>
    </source>
</evidence>
<dbReference type="GO" id="GO:0030261">
    <property type="term" value="P:chromosome condensation"/>
    <property type="evidence" value="ECO:0007669"/>
    <property type="project" value="InterPro"/>
</dbReference>
<dbReference type="Gene3D" id="3.40.50.300">
    <property type="entry name" value="P-loop containing nucleotide triphosphate hydrolases"/>
    <property type="match status" value="2"/>
</dbReference>
<comment type="subcellular location">
    <subcellularLocation>
        <location evidence="6">Cytoplasm</location>
    </subcellularLocation>
</comment>
<comment type="function">
    <text evidence="6">Required for chromosome condensation and partitioning.</text>
</comment>
<evidence type="ECO:0000313" key="10">
    <source>
        <dbReference type="Proteomes" id="UP000702544"/>
    </source>
</evidence>
<dbReference type="CDD" id="cd03278">
    <property type="entry name" value="ABC_SMC_barmotin"/>
    <property type="match status" value="1"/>
</dbReference>
<dbReference type="NCBIfam" id="TIGR02168">
    <property type="entry name" value="SMC_prok_B"/>
    <property type="match status" value="1"/>
</dbReference>
<dbReference type="GO" id="GO:0007059">
    <property type="term" value="P:chromosome segregation"/>
    <property type="evidence" value="ECO:0007669"/>
    <property type="project" value="UniProtKB-UniRule"/>
</dbReference>
<dbReference type="GO" id="GO:0005524">
    <property type="term" value="F:ATP binding"/>
    <property type="evidence" value="ECO:0007669"/>
    <property type="project" value="UniProtKB-UniRule"/>
</dbReference>
<feature type="domain" description="RecF/RecN/SMC N-terminal" evidence="8">
    <location>
        <begin position="4"/>
        <end position="1143"/>
    </location>
</feature>
<evidence type="ECO:0000256" key="1">
    <source>
        <dbReference type="ARBA" id="ARBA00022490"/>
    </source>
</evidence>
<organism evidence="9 10">
    <name type="scientific">Candidatus Kutchimonas denitrificans</name>
    <dbReference type="NCBI Taxonomy" id="3056748"/>
    <lineage>
        <taxon>Bacteria</taxon>
        <taxon>Pseudomonadati</taxon>
        <taxon>Gemmatimonadota</taxon>
        <taxon>Gemmatimonadia</taxon>
        <taxon>Candidatus Palauibacterales</taxon>
        <taxon>Candidatus Palauibacteraceae</taxon>
        <taxon>Candidatus Kutchimonas</taxon>
    </lineage>
</organism>
<feature type="coiled-coil region" evidence="6">
    <location>
        <begin position="647"/>
        <end position="744"/>
    </location>
</feature>
<dbReference type="Gene3D" id="1.10.287.1490">
    <property type="match status" value="1"/>
</dbReference>
<comment type="domain">
    <text evidence="6">Contains large globular domains required for ATP hydrolysis at each terminus and a third globular domain forming a flexible hinge near the middle of the molecule. These domains are separated by coiled-coil structures.</text>
</comment>
<comment type="similarity">
    <text evidence="6">Belongs to the SMC family.</text>
</comment>
<keyword evidence="3 6" id="KW-0067">ATP-binding</keyword>
<proteinExistence type="inferred from homology"/>
<dbReference type="InterPro" id="IPR003395">
    <property type="entry name" value="RecF/RecN/SMC_N"/>
</dbReference>
<feature type="coiled-coil region" evidence="6">
    <location>
        <begin position="959"/>
        <end position="1000"/>
    </location>
</feature>
<evidence type="ECO:0000256" key="4">
    <source>
        <dbReference type="ARBA" id="ARBA00023054"/>
    </source>
</evidence>
<feature type="binding site" evidence="6">
    <location>
        <begin position="32"/>
        <end position="39"/>
    </location>
    <ligand>
        <name>ATP</name>
        <dbReference type="ChEBI" id="CHEBI:30616"/>
    </ligand>
</feature>
<evidence type="ECO:0000256" key="7">
    <source>
        <dbReference type="SAM" id="MobiDB-lite"/>
    </source>
</evidence>
<evidence type="ECO:0000256" key="5">
    <source>
        <dbReference type="ARBA" id="ARBA00023125"/>
    </source>
</evidence>
<keyword evidence="4 6" id="KW-0175">Coiled coil</keyword>
<comment type="subunit">
    <text evidence="6">Homodimer.</text>
</comment>
<dbReference type="AlphaFoldDB" id="A0AAE4Z741"/>
<sequence length="1159" mass="129240">MKLVGIEFHGFKSFADSQSIRFHDGITAIVGPNGCGKSNVADGLRWVLGEQRPTAIRGSRMEEAIFQGTEKRRPIHRAEVNLKLSNEDGALPVPYSDVEIARTVYTGGEGEYRLNNAQCRLRDIQDLCRDTGLGTNAYAIIEGRMVDAILSDKAEERRAMFEEAAGIGRYKERRRIAVRRLDEADTDIARVDDVIAEVGTKVRSLARQRGKAQRFLEMRDRKLALELALAHTELERLGRRQHEIDSELRSLADARVQDTTQLRTAEAEHEALRGRLAELDRQRGDDGRKLMAVRDRLAERERQRLLADERVRHATGRLEDIESERRELEQEKQELEAEVGRLEELVAERRSSLEGLRDELRSLEVDLAEVSERKQAMEAAEAAVESEKQAYRERRASLQARRDAARAEAAELLRRLEEAEHRIDAIEGSRREARAAEDEARGAAATAEAGWQRAAEELAGQRDRLAELEAERDELRGRVAALNERRQAVRARIEALAALSDEGGSPAVAAALERADQLGILGRLGEMITTSDELAESIEAYLGAFVDGLVVEDRAAVERIRRWFLNEYQGPGGLVVLPLEPVRFADGRLPPGVQARGPAARWVARLLQGVDVGARQRSGGRPWIGRRESVDAHGVLRLGQPHGGGGTLVRKAERERLESQLEELEDEARRVGAQLRASDARVANQASAVAQLEADRRTAGEEAARAKARAEGAAERLGRLQEELESAREAMTRLEAERTAALERGAAEEEALASLKPQGTEVAPDSEELAAVRSEWEGLRERVTEARLAEARAAAALDRAERELRGQRSALNGAAERSARLGREAEELRAGLSDDRAESEKAAEDLEALFEERDTLERASAELDEEADELRRRVTELESQLRKVQQEERSHAERRHELELERTQIGAELSRTSERLEDEWGRPFDELAQEVEPAEGEPGDLRAELTEVAGWLGRAGLVNMLAEEEYREEKERLEFLEAQRADLAQARDDLRDTVREINETASATFLDTLAQIRTNFNRTFATLFAGGECDVWLEDPSDPLDSPIEISASPGGKRTQRIHLLSGGERALTALSLLFAIYLVKPSPFCVLDEVDAPLDETNIRRFVSMLEQFKPSVQFVVITHNPVTIEAADWIYGVTMEEPGVSKIVGVEFSEYARGAVA</sequence>
<gene>
    <name evidence="6 9" type="primary">smc</name>
    <name evidence="9" type="ORF">GWO12_07730</name>
</gene>
<dbReference type="GO" id="GO:0007062">
    <property type="term" value="P:sister chromatid cohesion"/>
    <property type="evidence" value="ECO:0007669"/>
    <property type="project" value="InterPro"/>
</dbReference>
<dbReference type="GO" id="GO:0016887">
    <property type="term" value="F:ATP hydrolysis activity"/>
    <property type="evidence" value="ECO:0007669"/>
    <property type="project" value="InterPro"/>
</dbReference>
<comment type="caution">
    <text evidence="9">The sequence shown here is derived from an EMBL/GenBank/DDBJ whole genome shotgun (WGS) entry which is preliminary data.</text>
</comment>
<dbReference type="InterPro" id="IPR011890">
    <property type="entry name" value="SMC_prok"/>
</dbReference>
<dbReference type="SUPFAM" id="SSF75553">
    <property type="entry name" value="Smc hinge domain"/>
    <property type="match status" value="1"/>
</dbReference>
<keyword evidence="2 6" id="KW-0547">Nucleotide-binding</keyword>
<dbReference type="Proteomes" id="UP000702544">
    <property type="component" value="Unassembled WGS sequence"/>
</dbReference>
<keyword evidence="1 6" id="KW-0963">Cytoplasm</keyword>
<name>A0AAE4Z741_9BACT</name>
<dbReference type="GO" id="GO:0003677">
    <property type="term" value="F:DNA binding"/>
    <property type="evidence" value="ECO:0007669"/>
    <property type="project" value="UniProtKB-UniRule"/>
</dbReference>
<reference evidence="9 10" key="1">
    <citation type="submission" date="2020-01" db="EMBL/GenBank/DDBJ databases">
        <title>Genomes assembled from Gulf of Kutch pelagic sediment metagenomes.</title>
        <authorList>
            <person name="Chandrashekar M."/>
            <person name="Mahajan M.S."/>
            <person name="Dave K.J."/>
            <person name="Vatsa P."/>
            <person name="Nathani N.M."/>
        </authorList>
    </citation>
    <scope>NUCLEOTIDE SEQUENCE [LARGE SCALE GENOMIC DNA]</scope>
    <source>
        <strain evidence="9">KS3-K002</strain>
    </source>
</reference>
<dbReference type="PIRSF" id="PIRSF005719">
    <property type="entry name" value="SMC"/>
    <property type="match status" value="1"/>
</dbReference>
<dbReference type="GO" id="GO:0005737">
    <property type="term" value="C:cytoplasm"/>
    <property type="evidence" value="ECO:0007669"/>
    <property type="project" value="UniProtKB-SubCell"/>
</dbReference>
<evidence type="ECO:0000256" key="3">
    <source>
        <dbReference type="ARBA" id="ARBA00022840"/>
    </source>
</evidence>
<dbReference type="GO" id="GO:0006260">
    <property type="term" value="P:DNA replication"/>
    <property type="evidence" value="ECO:0007669"/>
    <property type="project" value="UniProtKB-UniRule"/>
</dbReference>
<feature type="region of interest" description="Disordered" evidence="7">
    <location>
        <begin position="802"/>
        <end position="822"/>
    </location>
</feature>
<dbReference type="InterPro" id="IPR027417">
    <property type="entry name" value="P-loop_NTPase"/>
</dbReference>
<dbReference type="HAMAP" id="MF_01894">
    <property type="entry name" value="Smc_prok"/>
    <property type="match status" value="1"/>
</dbReference>
<evidence type="ECO:0000313" key="9">
    <source>
        <dbReference type="EMBL" id="NIR74990.1"/>
    </source>
</evidence>
<dbReference type="SUPFAM" id="SSF52540">
    <property type="entry name" value="P-loop containing nucleoside triphosphate hydrolases"/>
    <property type="match status" value="1"/>
</dbReference>
<feature type="coiled-coil region" evidence="6">
    <location>
        <begin position="311"/>
        <end position="499"/>
    </location>
</feature>
<dbReference type="PANTHER" id="PTHR43977">
    <property type="entry name" value="STRUCTURAL MAINTENANCE OF CHROMOSOMES PROTEIN 3"/>
    <property type="match status" value="1"/>
</dbReference>